<evidence type="ECO:0000313" key="4">
    <source>
        <dbReference type="Proteomes" id="UP000316921"/>
    </source>
</evidence>
<proteinExistence type="predicted"/>
<keyword evidence="4" id="KW-1185">Reference proteome</keyword>
<dbReference type="Gene3D" id="3.40.50.1460">
    <property type="match status" value="1"/>
</dbReference>
<dbReference type="InterPro" id="IPR001769">
    <property type="entry name" value="Gingipain"/>
</dbReference>
<dbReference type="RefSeq" id="WP_145061640.1">
    <property type="nucleotide sequence ID" value="NZ_CP036287.1"/>
</dbReference>
<dbReference type="Gene3D" id="3.40.50.10390">
    <property type="entry name" value="Gingipain r, domain 1"/>
    <property type="match status" value="1"/>
</dbReference>
<dbReference type="AlphaFoldDB" id="A0A518BE35"/>
<dbReference type="GO" id="GO:0008234">
    <property type="term" value="F:cysteine-type peptidase activity"/>
    <property type="evidence" value="ECO:0007669"/>
    <property type="project" value="InterPro"/>
</dbReference>
<dbReference type="Gene3D" id="2.60.40.3800">
    <property type="match status" value="1"/>
</dbReference>
<dbReference type="Pfam" id="PF01364">
    <property type="entry name" value="Peptidase_C25"/>
    <property type="match status" value="1"/>
</dbReference>
<evidence type="ECO:0000259" key="2">
    <source>
        <dbReference type="Pfam" id="PF01364"/>
    </source>
</evidence>
<feature type="domain" description="Gingipain" evidence="2">
    <location>
        <begin position="267"/>
        <end position="592"/>
    </location>
</feature>
<reference evidence="3 4" key="1">
    <citation type="submission" date="2019-02" db="EMBL/GenBank/DDBJ databases">
        <title>Deep-cultivation of Planctomycetes and their phenomic and genomic characterization uncovers novel biology.</title>
        <authorList>
            <person name="Wiegand S."/>
            <person name="Jogler M."/>
            <person name="Boedeker C."/>
            <person name="Pinto D."/>
            <person name="Vollmers J."/>
            <person name="Rivas-Marin E."/>
            <person name="Kohn T."/>
            <person name="Peeters S.H."/>
            <person name="Heuer A."/>
            <person name="Rast P."/>
            <person name="Oberbeckmann S."/>
            <person name="Bunk B."/>
            <person name="Jeske O."/>
            <person name="Meyerdierks A."/>
            <person name="Storesund J.E."/>
            <person name="Kallscheuer N."/>
            <person name="Luecker S."/>
            <person name="Lage O.M."/>
            <person name="Pohl T."/>
            <person name="Merkel B.J."/>
            <person name="Hornburger P."/>
            <person name="Mueller R.-W."/>
            <person name="Bruemmer F."/>
            <person name="Labrenz M."/>
            <person name="Spormann A.M."/>
            <person name="Op den Camp H."/>
            <person name="Overmann J."/>
            <person name="Amann R."/>
            <person name="Jetten M.S.M."/>
            <person name="Mascher T."/>
            <person name="Medema M.H."/>
            <person name="Devos D.P."/>
            <person name="Kaster A.-K."/>
            <person name="Ovreas L."/>
            <person name="Rohde M."/>
            <person name="Galperin M.Y."/>
            <person name="Jogler C."/>
        </authorList>
    </citation>
    <scope>NUCLEOTIDE SEQUENCE [LARGE SCALE GENOMIC DNA]</scope>
    <source>
        <strain evidence="3 4">Pla133</strain>
    </source>
</reference>
<dbReference type="InterPro" id="IPR029031">
    <property type="entry name" value="Gingipain_N_sf"/>
</dbReference>
<keyword evidence="1" id="KW-0732">Signal</keyword>
<dbReference type="SUPFAM" id="SSF52129">
    <property type="entry name" value="Caspase-like"/>
    <property type="match status" value="1"/>
</dbReference>
<accession>A0A518BE35</accession>
<evidence type="ECO:0000313" key="3">
    <source>
        <dbReference type="EMBL" id="QDU65231.1"/>
    </source>
</evidence>
<dbReference type="Proteomes" id="UP000316921">
    <property type="component" value="Chromosome"/>
</dbReference>
<evidence type="ECO:0000256" key="1">
    <source>
        <dbReference type="ARBA" id="ARBA00022729"/>
    </source>
</evidence>
<gene>
    <name evidence="3" type="ORF">Pla133_02950</name>
</gene>
<dbReference type="GO" id="GO:0006508">
    <property type="term" value="P:proteolysis"/>
    <property type="evidence" value="ECO:0007669"/>
    <property type="project" value="InterPro"/>
</dbReference>
<dbReference type="KEGG" id="pbap:Pla133_02950"/>
<organism evidence="3 4">
    <name type="scientific">Engelhardtia mirabilis</name>
    <dbReference type="NCBI Taxonomy" id="2528011"/>
    <lineage>
        <taxon>Bacteria</taxon>
        <taxon>Pseudomonadati</taxon>
        <taxon>Planctomycetota</taxon>
        <taxon>Planctomycetia</taxon>
        <taxon>Planctomycetia incertae sedis</taxon>
        <taxon>Engelhardtia</taxon>
    </lineage>
</organism>
<dbReference type="InterPro" id="IPR029030">
    <property type="entry name" value="Caspase-like_dom_sf"/>
</dbReference>
<sequence length="847" mass="87094">MLHLLTAAVALAATTENPKTWIPLAGSGPAGAAPTVEVVDELSGPDRTVVHVRIPGIWAETVAGGDGQAYTRLALPGRASTLELLGAPELPVLRFRLAVPPGAQVQAGDAPGEPVVLVDLDQAGPGGSALPLVYPVHEPAWDGDPDAGTPAGVPPAFHFNPTIYFGSQVFPASLVDAQIPVEPLIGGVEAALVELRPLSLDPHGGDLLVRADFQATFEHPAPVPSVLVPVTPGTAQFVEELALNYTKIEHHYYPAIPPSLGNPDRLLIVAPKAQADELLPLIAQRQLCGYDVEFRALSDLPNVSPESIRSAIGAWASTAAPGVSSFALLVGDVQTLPLHPPLSPQGLPSDAGYGTALPGAPGVRVHVGRLSVDDDADLALQIAKIVETERSGSTKNNFKQLGLACHTYHDAHVDYLAWANELAAQIAATGSQVVPQVVGGADPDATAKLLDLVEKGLGYLLYRGQGSSAGWIDWASNGADLTALDLAQLDNDLAPIHWALAPSTADISSDSLAEAWMSAAGGAVAVFGAVGATESVLVHEVGHWLGLYPAQPVALAHGKLLTASELSAEQTYQHTSGGPVSERFLLLGDPAMVAPVANTSLEDDVWIDGKLITAENYDSVIVVGAAGGTAHVRIGDPDGNPVDGALVSLVLGHSSIGPDGELLQPPFQRDVYTENGVAVIEIDLGAAELAAALGFEGKGQGSMQILMGDGSVKFIQDSIDVQFGAVVDLGGQVPDVQGVAPQLAVPAGAVVGQPLSLELTSAPPVAFGSLFVAFEHHPLPFAGGTFHAFPVGLTFPFATDAAGHLALSLGPLPTALPPGFKLVLQAVAVDPLGPLGLVLSNGLLATF</sequence>
<dbReference type="EMBL" id="CP036287">
    <property type="protein sequence ID" value="QDU65231.1"/>
    <property type="molecule type" value="Genomic_DNA"/>
</dbReference>
<dbReference type="InterPro" id="IPR038490">
    <property type="entry name" value="Gingipain_propep_sf"/>
</dbReference>
<name>A0A518BE35_9BACT</name>
<protein>
    <recommendedName>
        <fullName evidence="2">Gingipain domain-containing protein</fullName>
    </recommendedName>
</protein>